<keyword evidence="1" id="KW-0732">Signal</keyword>
<comment type="caution">
    <text evidence="3">The sequence shown here is derived from an EMBL/GenBank/DDBJ whole genome shotgun (WGS) entry which is preliminary data.</text>
</comment>
<dbReference type="Gene3D" id="3.40.190.120">
    <property type="entry name" value="Osmoprotection protein (prox), domain 2"/>
    <property type="match status" value="1"/>
</dbReference>
<feature type="domain" description="ABC-type glycine betaine transport system substrate-binding" evidence="2">
    <location>
        <begin position="60"/>
        <end position="329"/>
    </location>
</feature>
<dbReference type="GO" id="GO:0043190">
    <property type="term" value="C:ATP-binding cassette (ABC) transporter complex"/>
    <property type="evidence" value="ECO:0007669"/>
    <property type="project" value="InterPro"/>
</dbReference>
<reference evidence="3 4" key="1">
    <citation type="submission" date="2018-03" db="EMBL/GenBank/DDBJ databases">
        <title>Genomic Encyclopedia of Archaeal and Bacterial Type Strains, Phase II (KMG-II): from individual species to whole genera.</title>
        <authorList>
            <person name="Goeker M."/>
        </authorList>
    </citation>
    <scope>NUCLEOTIDE SEQUENCE [LARGE SCALE GENOMIC DNA]</scope>
    <source>
        <strain evidence="3 4">DSM 45312</strain>
    </source>
</reference>
<feature type="chain" id="PRO_5039180920" evidence="1">
    <location>
        <begin position="28"/>
        <end position="334"/>
    </location>
</feature>
<dbReference type="Proteomes" id="UP000240542">
    <property type="component" value="Unassembled WGS sequence"/>
</dbReference>
<dbReference type="Pfam" id="PF04069">
    <property type="entry name" value="OpuAC"/>
    <property type="match status" value="1"/>
</dbReference>
<keyword evidence="4" id="KW-1185">Reference proteome</keyword>
<proteinExistence type="predicted"/>
<dbReference type="RefSeq" id="WP_106581949.1">
    <property type="nucleotide sequence ID" value="NZ_PYGA01000003.1"/>
</dbReference>
<dbReference type="Gene3D" id="3.40.190.10">
    <property type="entry name" value="Periplasmic binding protein-like II"/>
    <property type="match status" value="1"/>
</dbReference>
<feature type="signal peptide" evidence="1">
    <location>
        <begin position="1"/>
        <end position="27"/>
    </location>
</feature>
<sequence>MTVLPLAPRHRAAAAAGATVLALALLAGCGADPAERLPDAADVDLEGGSIAADVDLSGASLTVSSKEFTENVILGKITLYALRAAGAEAEDKTGLMGSTIVRKAQLDGEIDLYWDYAGTGWTQYLKEDEVITDGTEQFELTAKRDLAENSVEWLGPARFGNQYAIARASDAPGPVGEVDDLARLGRLAREQPDHATFCGAAEFMDREWERFQASYDAPFDVANVYQMSLSLNYVNVAKGSPCTFAEVTTTDARLESLDLKVLDDPEGYFTTQLAAMTARGETVEEHPELRTLAKDLGDALTEDAIIELNGMVDLDGATHDQAALYFLAENGFIG</sequence>
<dbReference type="EMBL" id="PYGA01000003">
    <property type="protein sequence ID" value="PSK99561.1"/>
    <property type="molecule type" value="Genomic_DNA"/>
</dbReference>
<organism evidence="3 4">
    <name type="scientific">Murinocardiopsis flavida</name>
    <dbReference type="NCBI Taxonomy" id="645275"/>
    <lineage>
        <taxon>Bacteria</taxon>
        <taxon>Bacillati</taxon>
        <taxon>Actinomycetota</taxon>
        <taxon>Actinomycetes</taxon>
        <taxon>Streptosporangiales</taxon>
        <taxon>Nocardiopsidaceae</taxon>
        <taxon>Murinocardiopsis</taxon>
    </lineage>
</organism>
<evidence type="ECO:0000259" key="2">
    <source>
        <dbReference type="Pfam" id="PF04069"/>
    </source>
</evidence>
<evidence type="ECO:0000313" key="4">
    <source>
        <dbReference type="Proteomes" id="UP000240542"/>
    </source>
</evidence>
<dbReference type="AlphaFoldDB" id="A0A2P8DQR5"/>
<protein>
    <submittedName>
        <fullName evidence="3">Osmoprotectant transport system substrate-binding protein</fullName>
    </submittedName>
</protein>
<dbReference type="OrthoDB" id="9781705at2"/>
<accession>A0A2P8DQR5</accession>
<dbReference type="GO" id="GO:0022857">
    <property type="term" value="F:transmembrane transporter activity"/>
    <property type="evidence" value="ECO:0007669"/>
    <property type="project" value="InterPro"/>
</dbReference>
<evidence type="ECO:0000313" key="3">
    <source>
        <dbReference type="EMBL" id="PSK99561.1"/>
    </source>
</evidence>
<dbReference type="SUPFAM" id="SSF53850">
    <property type="entry name" value="Periplasmic binding protein-like II"/>
    <property type="match status" value="1"/>
</dbReference>
<dbReference type="InterPro" id="IPR007210">
    <property type="entry name" value="ABC_Gly_betaine_transp_sub-bd"/>
</dbReference>
<gene>
    <name evidence="3" type="ORF">CLV63_103286</name>
</gene>
<evidence type="ECO:0000256" key="1">
    <source>
        <dbReference type="SAM" id="SignalP"/>
    </source>
</evidence>
<name>A0A2P8DQR5_9ACTN</name>